<dbReference type="Proteomes" id="UP000075714">
    <property type="component" value="Unassembled WGS sequence"/>
</dbReference>
<dbReference type="OrthoDB" id="550519at2759"/>
<reference evidence="4" key="1">
    <citation type="journal article" date="2016" name="Nat. Commun.">
        <title>The Gonium pectorale genome demonstrates co-option of cell cycle regulation during the evolution of multicellularity.</title>
        <authorList>
            <person name="Hanschen E.R."/>
            <person name="Marriage T.N."/>
            <person name="Ferris P.J."/>
            <person name="Hamaji T."/>
            <person name="Toyoda A."/>
            <person name="Fujiyama A."/>
            <person name="Neme R."/>
            <person name="Noguchi H."/>
            <person name="Minakuchi Y."/>
            <person name="Suzuki M."/>
            <person name="Kawai-Toyooka H."/>
            <person name="Smith D.R."/>
            <person name="Sparks H."/>
            <person name="Anderson J."/>
            <person name="Bakaric R."/>
            <person name="Luria V."/>
            <person name="Karger A."/>
            <person name="Kirschner M.W."/>
            <person name="Durand P.M."/>
            <person name="Michod R.E."/>
            <person name="Nozaki H."/>
            <person name="Olson B.J."/>
        </authorList>
    </citation>
    <scope>NUCLEOTIDE SEQUENCE [LARGE SCALE GENOMIC DNA]</scope>
    <source>
        <strain evidence="4">NIES-2863</strain>
    </source>
</reference>
<gene>
    <name evidence="3" type="ORF">GPECTOR_10g969</name>
</gene>
<protein>
    <submittedName>
        <fullName evidence="3">Uncharacterized protein</fullName>
    </submittedName>
</protein>
<accession>A0A150GRA1</accession>
<organism evidence="3 4">
    <name type="scientific">Gonium pectorale</name>
    <name type="common">Green alga</name>
    <dbReference type="NCBI Taxonomy" id="33097"/>
    <lineage>
        <taxon>Eukaryota</taxon>
        <taxon>Viridiplantae</taxon>
        <taxon>Chlorophyta</taxon>
        <taxon>core chlorophytes</taxon>
        <taxon>Chlorophyceae</taxon>
        <taxon>CS clade</taxon>
        <taxon>Chlamydomonadales</taxon>
        <taxon>Volvocaceae</taxon>
        <taxon>Gonium</taxon>
    </lineage>
</organism>
<comment type="caution">
    <text evidence="3">The sequence shown here is derived from an EMBL/GenBank/DDBJ whole genome shotgun (WGS) entry which is preliminary data.</text>
</comment>
<feature type="region of interest" description="Disordered" evidence="1">
    <location>
        <begin position="216"/>
        <end position="249"/>
    </location>
</feature>
<proteinExistence type="predicted"/>
<sequence>MRVTKSCSPCGWTKLRPHCLERALFYSLLWLLWLGLEPGVQGAVTVPPSGLVFYDTTQLGTGSTSIIPEDSNTSKPWTQTVPPGISAVVIYGHGADVPLDYLLFAFDDSTFVDITDIGNNPTNPSSIIPGAPSSTGGVGAAVSSGISGGSAAVGSGISCGSAGISSGIIGGSATVGSGISGTDAVAPPCYGSTGATVGAVGGSDPNAVSDASDSGIFVGPLLDDEPPTNDDSGSGTVSGDALPAAPSPPLLPPDPSSLFSLLAWTRIASQLEEFGPAMYLKSGHTLTFRTLAHYLNDTHLPLGAMDRNTLRDLAPSLLVRVEAGATLVMENVTLLLSCADLDTLLRGLCSSTAGWPESPGVALRGGDVLISSLDTVAPGPDGRRGGGGAVQWREVNMTCARTPTQGAGPPYCTAGTVRDAAELHSLLGQPTAGGPTIASLAANTTLPRDGGWAPPNASAPDAQLLLLGRAGLTSVLDLAERQRVWVSSAPGTEAAAPVVNLYDVTLVNLPYAASPSSAGGLLALELPSFVVERRATVLIPQSPSHLVRTDLAARLPSSPSPSGTALLSLVNCTLVLPDPEFAFLAGAVQRNASDLVQYTYGVPAEGGGVAATDALRIWLEASQAPPPVAESAPDAAPAAPPPPLKLDLLEMWPRGPIAVRVAPGFEEALAVQSVGCGDPPLRARVTAIPPAAAASSPSGSLAAAAAVPAPIVVGAAADGGGDDGGSCTVAGFPAELSPEGARTFVDLRAASSRAHLGRSLVLRDLVLYNLAPGGWGWSWGPADGPVNATASTGASTAPPPGALAPLPDGPLQGADAAWANSSLPLWYFGLPSRAPTAVTPASTAPPLPLLRLDNVTLVVPEAEWRALAAAVLTQHAAAAASQPARSGGAARLLLQGPAAVAADDATARGALMRFAAASVPLSYDPAAGALVLAEAAHYGWTGVNVTLTCRLPLDAPPGASMLPYPQFDLPYEDLAATAPPLAA</sequence>
<evidence type="ECO:0000256" key="1">
    <source>
        <dbReference type="SAM" id="MobiDB-lite"/>
    </source>
</evidence>
<dbReference type="EMBL" id="LSYV01000011">
    <property type="protein sequence ID" value="KXZ52337.1"/>
    <property type="molecule type" value="Genomic_DNA"/>
</dbReference>
<feature type="chain" id="PRO_5007562265" evidence="2">
    <location>
        <begin position="43"/>
        <end position="983"/>
    </location>
</feature>
<keyword evidence="2" id="KW-0732">Signal</keyword>
<feature type="signal peptide" evidence="2">
    <location>
        <begin position="1"/>
        <end position="42"/>
    </location>
</feature>
<keyword evidence="4" id="KW-1185">Reference proteome</keyword>
<evidence type="ECO:0000256" key="2">
    <source>
        <dbReference type="SAM" id="SignalP"/>
    </source>
</evidence>
<dbReference type="AlphaFoldDB" id="A0A150GRA1"/>
<evidence type="ECO:0000313" key="4">
    <source>
        <dbReference type="Proteomes" id="UP000075714"/>
    </source>
</evidence>
<evidence type="ECO:0000313" key="3">
    <source>
        <dbReference type="EMBL" id="KXZ52337.1"/>
    </source>
</evidence>
<name>A0A150GRA1_GONPE</name>